<dbReference type="PANTHER" id="PTHR38489:SF1">
    <property type="entry name" value="HISTONE CHAPERONE DOMAIN-CONTAINING PROTEIN"/>
    <property type="match status" value="1"/>
</dbReference>
<feature type="region of interest" description="Disordered" evidence="1">
    <location>
        <begin position="1"/>
        <end position="62"/>
    </location>
</feature>
<feature type="compositionally biased region" description="Basic and acidic residues" evidence="1">
    <location>
        <begin position="162"/>
        <end position="176"/>
    </location>
</feature>
<gene>
    <name evidence="2" type="ORF">LTR84_007014</name>
</gene>
<dbReference type="AlphaFoldDB" id="A0AAV9MZQ6"/>
<name>A0AAV9MZQ6_9EURO</name>
<comment type="caution">
    <text evidence="2">The sequence shown here is derived from an EMBL/GenBank/DDBJ whole genome shotgun (WGS) entry which is preliminary data.</text>
</comment>
<dbReference type="GO" id="GO:0000492">
    <property type="term" value="P:box C/D snoRNP assembly"/>
    <property type="evidence" value="ECO:0007669"/>
    <property type="project" value="InterPro"/>
</dbReference>
<proteinExistence type="predicted"/>
<sequence>MATGGHCVKPKDVVDDDETSSSGSSSDNDDAIEEHIPLNHGVKESSSSQQIPNLLTRPMAGPASDLKSRLRAFLPEIEKANSELEDADNVSKQRIDNVPEDEEHYIEMNLELGVLTERKGREEHGELKFRESSSEDESEDNLDGSSTKQPLPVDGTAVSQLKGEKVQQKQRSKIEEIGPNGV</sequence>
<feature type="compositionally biased region" description="Polar residues" evidence="1">
    <location>
        <begin position="44"/>
        <end position="53"/>
    </location>
</feature>
<accession>A0AAV9MZQ6</accession>
<keyword evidence="3" id="KW-1185">Reference proteome</keyword>
<dbReference type="GeneID" id="89975182"/>
<organism evidence="2 3">
    <name type="scientific">Exophiala bonariae</name>
    <dbReference type="NCBI Taxonomy" id="1690606"/>
    <lineage>
        <taxon>Eukaryota</taxon>
        <taxon>Fungi</taxon>
        <taxon>Dikarya</taxon>
        <taxon>Ascomycota</taxon>
        <taxon>Pezizomycotina</taxon>
        <taxon>Eurotiomycetes</taxon>
        <taxon>Chaetothyriomycetidae</taxon>
        <taxon>Chaetothyriales</taxon>
        <taxon>Herpotrichiellaceae</taxon>
        <taxon>Exophiala</taxon>
    </lineage>
</organism>
<dbReference type="RefSeq" id="XP_064702639.1">
    <property type="nucleotide sequence ID" value="XM_064850570.1"/>
</dbReference>
<dbReference type="Pfam" id="PF15370">
    <property type="entry name" value="NOPCHAP1"/>
    <property type="match status" value="1"/>
</dbReference>
<dbReference type="InterPro" id="IPR027921">
    <property type="entry name" value="NOPCHAP1"/>
</dbReference>
<protein>
    <submittedName>
        <fullName evidence="2">Uncharacterized protein</fullName>
    </submittedName>
</protein>
<dbReference type="PANTHER" id="PTHR38489">
    <property type="entry name" value="HISTONE CHAPERONE DOMAIN-CONTAINING PROTEIN"/>
    <property type="match status" value="1"/>
</dbReference>
<evidence type="ECO:0000313" key="3">
    <source>
        <dbReference type="Proteomes" id="UP001358417"/>
    </source>
</evidence>
<feature type="region of interest" description="Disordered" evidence="1">
    <location>
        <begin position="117"/>
        <end position="182"/>
    </location>
</feature>
<dbReference type="EMBL" id="JAVRRD010000027">
    <property type="protein sequence ID" value="KAK5047072.1"/>
    <property type="molecule type" value="Genomic_DNA"/>
</dbReference>
<evidence type="ECO:0000256" key="1">
    <source>
        <dbReference type="SAM" id="MobiDB-lite"/>
    </source>
</evidence>
<feature type="compositionally biased region" description="Basic and acidic residues" evidence="1">
    <location>
        <begin position="33"/>
        <end position="43"/>
    </location>
</feature>
<reference evidence="2 3" key="1">
    <citation type="submission" date="2023-08" db="EMBL/GenBank/DDBJ databases">
        <title>Black Yeasts Isolated from many extreme environments.</title>
        <authorList>
            <person name="Coleine C."/>
            <person name="Stajich J.E."/>
            <person name="Selbmann L."/>
        </authorList>
    </citation>
    <scope>NUCLEOTIDE SEQUENCE [LARGE SCALE GENOMIC DNA]</scope>
    <source>
        <strain evidence="2 3">CCFEE 5792</strain>
    </source>
</reference>
<dbReference type="Proteomes" id="UP001358417">
    <property type="component" value="Unassembled WGS sequence"/>
</dbReference>
<evidence type="ECO:0000313" key="2">
    <source>
        <dbReference type="EMBL" id="KAK5047072.1"/>
    </source>
</evidence>
<feature type="compositionally biased region" description="Basic and acidic residues" evidence="1">
    <location>
        <begin position="117"/>
        <end position="133"/>
    </location>
</feature>